<proteinExistence type="inferred from homology"/>
<dbReference type="Gene3D" id="3.40.190.10">
    <property type="entry name" value="Periplasmic binding protein-like II"/>
    <property type="match status" value="1"/>
</dbReference>
<dbReference type="PANTHER" id="PTHR30290">
    <property type="entry name" value="PERIPLASMIC BINDING COMPONENT OF ABC TRANSPORTER"/>
    <property type="match status" value="1"/>
</dbReference>
<dbReference type="InterPro" id="IPR006311">
    <property type="entry name" value="TAT_signal"/>
</dbReference>
<evidence type="ECO:0000256" key="3">
    <source>
        <dbReference type="ARBA" id="ARBA00022448"/>
    </source>
</evidence>
<organism evidence="7 8">
    <name type="scientific">Paracidovorax wautersii</name>
    <dbReference type="NCBI Taxonomy" id="1177982"/>
    <lineage>
        <taxon>Bacteria</taxon>
        <taxon>Pseudomonadati</taxon>
        <taxon>Pseudomonadota</taxon>
        <taxon>Betaproteobacteria</taxon>
        <taxon>Burkholderiales</taxon>
        <taxon>Comamonadaceae</taxon>
        <taxon>Paracidovorax</taxon>
    </lineage>
</organism>
<evidence type="ECO:0000313" key="7">
    <source>
        <dbReference type="EMBL" id="MDR6214850.1"/>
    </source>
</evidence>
<dbReference type="InterPro" id="IPR030678">
    <property type="entry name" value="Peptide/Ni-bd"/>
</dbReference>
<accession>A0ABU1ICK1</accession>
<keyword evidence="8" id="KW-1185">Reference proteome</keyword>
<protein>
    <submittedName>
        <fullName evidence="7">Peptide/nickel transport system substrate-binding protein</fullName>
    </submittedName>
</protein>
<dbReference type="Gene3D" id="3.10.105.10">
    <property type="entry name" value="Dipeptide-binding Protein, Domain 3"/>
    <property type="match status" value="1"/>
</dbReference>
<gene>
    <name evidence="7" type="ORF">QE399_002539</name>
</gene>
<dbReference type="SUPFAM" id="SSF53850">
    <property type="entry name" value="Periplasmic binding protein-like II"/>
    <property type="match status" value="1"/>
</dbReference>
<dbReference type="InterPro" id="IPR039424">
    <property type="entry name" value="SBP_5"/>
</dbReference>
<keyword evidence="3" id="KW-0813">Transport</keyword>
<dbReference type="Gene3D" id="3.90.76.10">
    <property type="entry name" value="Dipeptide-binding Protein, Domain 1"/>
    <property type="match status" value="1"/>
</dbReference>
<evidence type="ECO:0000259" key="6">
    <source>
        <dbReference type="Pfam" id="PF00496"/>
    </source>
</evidence>
<evidence type="ECO:0000256" key="5">
    <source>
        <dbReference type="SAM" id="SignalP"/>
    </source>
</evidence>
<feature type="signal peptide" evidence="5">
    <location>
        <begin position="1"/>
        <end position="37"/>
    </location>
</feature>
<dbReference type="Proteomes" id="UP001267710">
    <property type="component" value="Unassembled WGS sequence"/>
</dbReference>
<reference evidence="7 8" key="1">
    <citation type="submission" date="2023-08" db="EMBL/GenBank/DDBJ databases">
        <title>Functional and genomic diversity of the sorghum phyllosphere microbiome.</title>
        <authorList>
            <person name="Shade A."/>
        </authorList>
    </citation>
    <scope>NUCLEOTIDE SEQUENCE [LARGE SCALE GENOMIC DNA]</scope>
    <source>
        <strain evidence="7 8">SORGH_AS_0335</strain>
    </source>
</reference>
<evidence type="ECO:0000256" key="4">
    <source>
        <dbReference type="ARBA" id="ARBA00022729"/>
    </source>
</evidence>
<dbReference type="EMBL" id="JAVIZX010000001">
    <property type="protein sequence ID" value="MDR6214850.1"/>
    <property type="molecule type" value="Genomic_DNA"/>
</dbReference>
<dbReference type="PROSITE" id="PS51318">
    <property type="entry name" value="TAT"/>
    <property type="match status" value="1"/>
</dbReference>
<name>A0ABU1ICK1_9BURK</name>
<dbReference type="Pfam" id="PF00496">
    <property type="entry name" value="SBP_bac_5"/>
    <property type="match status" value="1"/>
</dbReference>
<sequence length="557" mass="60366">MSHDEFLMLPAPRRRRVLQAALAGACTVLAPLGAAHAAGGGSAASATPEDQLIMGISMNNLLSLDPASATGNGVVEIAANLYDYLIELDPESTTRILPGLAERWDVAADGRSLRFTLRSGVLFHSGTPVTAHDAAWSLRRVLQLNLALASPWKSYGFSAKNVDRLVRAEDDRMLVIDLPAPTDPKMVLYTLATSVSAVVLDRGEVLKHEKNGDLGSAWLTTHAAGSGPFRLDQWRAKEILMMSRNDAYWRGPARLRRVVMRHITESQSMRLMLARGDLDMATGLSVPDINALKAMPGLVAHTVQRGTLYYVAMSMQDAKFADVRVRRAVRKLIDYSGINGTVMPYYGLLHQRPVPLGLAATLPEPGYALDVAGARALLAEAGFANGFSTTIRVVAEAPFVNIATSLQATLAQAGIEAAVLPGTGNQVYGAMRERKFEIVVGRGGGGAEPHPHSSLRALVYNPDNRDAARLTNFQGWRTGFHSPAMNRMIESALLEPDAERQLKAYQDIQRAYDEEVGAIQPLSQMVETVVYRDTVRGYVGHPSATTRLHGVHKAPRA</sequence>
<evidence type="ECO:0000313" key="8">
    <source>
        <dbReference type="Proteomes" id="UP001267710"/>
    </source>
</evidence>
<feature type="domain" description="Solute-binding protein family 5" evidence="6">
    <location>
        <begin position="96"/>
        <end position="463"/>
    </location>
</feature>
<evidence type="ECO:0000256" key="1">
    <source>
        <dbReference type="ARBA" id="ARBA00004196"/>
    </source>
</evidence>
<dbReference type="PANTHER" id="PTHR30290:SF10">
    <property type="entry name" value="PERIPLASMIC OLIGOPEPTIDE-BINDING PROTEIN-RELATED"/>
    <property type="match status" value="1"/>
</dbReference>
<keyword evidence="4 5" id="KW-0732">Signal</keyword>
<dbReference type="CDD" id="cd08512">
    <property type="entry name" value="PBP2_NikA_DppA_OppA_like_7"/>
    <property type="match status" value="1"/>
</dbReference>
<dbReference type="InterPro" id="IPR000914">
    <property type="entry name" value="SBP_5_dom"/>
</dbReference>
<comment type="subcellular location">
    <subcellularLocation>
        <location evidence="1">Cell envelope</location>
    </subcellularLocation>
</comment>
<feature type="chain" id="PRO_5045411002" evidence="5">
    <location>
        <begin position="38"/>
        <end position="557"/>
    </location>
</feature>
<comment type="similarity">
    <text evidence="2">Belongs to the bacterial solute-binding protein 5 family.</text>
</comment>
<comment type="caution">
    <text evidence="7">The sequence shown here is derived from an EMBL/GenBank/DDBJ whole genome shotgun (WGS) entry which is preliminary data.</text>
</comment>
<evidence type="ECO:0000256" key="2">
    <source>
        <dbReference type="ARBA" id="ARBA00005695"/>
    </source>
</evidence>
<dbReference type="PIRSF" id="PIRSF002741">
    <property type="entry name" value="MppA"/>
    <property type="match status" value="1"/>
</dbReference>